<proteinExistence type="predicted"/>
<dbReference type="Proteomes" id="UP000053144">
    <property type="component" value="Chromosome 7"/>
</dbReference>
<sequence length="58" mass="6731">MLCRSNAKTQLRIDRTLLERTLLDQTLLGRTLKNEHHVGFNTTEPNAKINYLGRTLNH</sequence>
<accession>A0A0L9V081</accession>
<reference evidence="2" key="1">
    <citation type="journal article" date="2015" name="Proc. Natl. Acad. Sci. U.S.A.">
        <title>Genome sequencing of adzuki bean (Vigna angularis) provides insight into high starch and low fat accumulation and domestication.</title>
        <authorList>
            <person name="Yang K."/>
            <person name="Tian Z."/>
            <person name="Chen C."/>
            <person name="Luo L."/>
            <person name="Zhao B."/>
            <person name="Wang Z."/>
            <person name="Yu L."/>
            <person name="Li Y."/>
            <person name="Sun Y."/>
            <person name="Li W."/>
            <person name="Chen Y."/>
            <person name="Li Y."/>
            <person name="Zhang Y."/>
            <person name="Ai D."/>
            <person name="Zhao J."/>
            <person name="Shang C."/>
            <person name="Ma Y."/>
            <person name="Wu B."/>
            <person name="Wang M."/>
            <person name="Gao L."/>
            <person name="Sun D."/>
            <person name="Zhang P."/>
            <person name="Guo F."/>
            <person name="Wang W."/>
            <person name="Li Y."/>
            <person name="Wang J."/>
            <person name="Varshney R.K."/>
            <person name="Wang J."/>
            <person name="Ling H.Q."/>
            <person name="Wan P."/>
        </authorList>
    </citation>
    <scope>NUCLEOTIDE SEQUENCE</scope>
    <source>
        <strain evidence="2">cv. Jingnong 6</strain>
    </source>
</reference>
<organism evidence="1 2">
    <name type="scientific">Phaseolus angularis</name>
    <name type="common">Azuki bean</name>
    <name type="synonym">Vigna angularis</name>
    <dbReference type="NCBI Taxonomy" id="3914"/>
    <lineage>
        <taxon>Eukaryota</taxon>
        <taxon>Viridiplantae</taxon>
        <taxon>Streptophyta</taxon>
        <taxon>Embryophyta</taxon>
        <taxon>Tracheophyta</taxon>
        <taxon>Spermatophyta</taxon>
        <taxon>Magnoliopsida</taxon>
        <taxon>eudicotyledons</taxon>
        <taxon>Gunneridae</taxon>
        <taxon>Pentapetalae</taxon>
        <taxon>rosids</taxon>
        <taxon>fabids</taxon>
        <taxon>Fabales</taxon>
        <taxon>Fabaceae</taxon>
        <taxon>Papilionoideae</taxon>
        <taxon>50 kb inversion clade</taxon>
        <taxon>NPAAA clade</taxon>
        <taxon>indigoferoid/millettioid clade</taxon>
        <taxon>Phaseoleae</taxon>
        <taxon>Vigna</taxon>
    </lineage>
</organism>
<dbReference type="EMBL" id="CM003377">
    <property type="protein sequence ID" value="KOM48366.1"/>
    <property type="molecule type" value="Genomic_DNA"/>
</dbReference>
<protein>
    <submittedName>
        <fullName evidence="1">Uncharacterized protein</fullName>
    </submittedName>
</protein>
<evidence type="ECO:0000313" key="2">
    <source>
        <dbReference type="Proteomes" id="UP000053144"/>
    </source>
</evidence>
<evidence type="ECO:0000313" key="1">
    <source>
        <dbReference type="EMBL" id="KOM48366.1"/>
    </source>
</evidence>
<dbReference type="AlphaFoldDB" id="A0A0L9V081"/>
<gene>
    <name evidence="1" type="ORF">LR48_Vigan07g207000</name>
</gene>
<name>A0A0L9V081_PHAAN</name>
<dbReference type="Gramene" id="KOM48366">
    <property type="protein sequence ID" value="KOM48366"/>
    <property type="gene ID" value="LR48_Vigan07g207000"/>
</dbReference>